<evidence type="ECO:0000256" key="1">
    <source>
        <dbReference type="SAM" id="MobiDB-lite"/>
    </source>
</evidence>
<name>A0A8H8QYY6_9HELO</name>
<evidence type="ECO:0000313" key="4">
    <source>
        <dbReference type="Proteomes" id="UP000431533"/>
    </source>
</evidence>
<gene>
    <name evidence="3" type="primary">TBP2</name>
    <name evidence="3" type="ORF">LHYA1_G008589</name>
</gene>
<organism evidence="3 4">
    <name type="scientific">Lachnellula hyalina</name>
    <dbReference type="NCBI Taxonomy" id="1316788"/>
    <lineage>
        <taxon>Eukaryota</taxon>
        <taxon>Fungi</taxon>
        <taxon>Dikarya</taxon>
        <taxon>Ascomycota</taxon>
        <taxon>Pezizomycotina</taxon>
        <taxon>Leotiomycetes</taxon>
        <taxon>Helotiales</taxon>
        <taxon>Lachnaceae</taxon>
        <taxon>Lachnellula</taxon>
    </lineage>
</organism>
<dbReference type="PANTHER" id="PTHR46411">
    <property type="entry name" value="FAMILY ATPASE, PUTATIVE-RELATED"/>
    <property type="match status" value="1"/>
</dbReference>
<dbReference type="InterPro" id="IPR054289">
    <property type="entry name" value="DUF7025"/>
</dbReference>
<accession>A0A8H8QYY6</accession>
<dbReference type="RefSeq" id="XP_031004086.1">
    <property type="nucleotide sequence ID" value="XM_031153509.1"/>
</dbReference>
<feature type="region of interest" description="Disordered" evidence="1">
    <location>
        <begin position="1"/>
        <end position="50"/>
    </location>
</feature>
<feature type="compositionally biased region" description="Basic and acidic residues" evidence="1">
    <location>
        <begin position="18"/>
        <end position="37"/>
    </location>
</feature>
<dbReference type="Gene3D" id="3.40.50.300">
    <property type="entry name" value="P-loop containing nucleotide triphosphate hydrolases"/>
    <property type="match status" value="1"/>
</dbReference>
<dbReference type="InterPro" id="IPR027417">
    <property type="entry name" value="P-loop_NTPase"/>
</dbReference>
<dbReference type="GO" id="GO:0005524">
    <property type="term" value="F:ATP binding"/>
    <property type="evidence" value="ECO:0007669"/>
    <property type="project" value="InterPro"/>
</dbReference>
<dbReference type="PANTHER" id="PTHR46411:SF3">
    <property type="entry name" value="AAA+ ATPASE DOMAIN-CONTAINING PROTEIN"/>
    <property type="match status" value="1"/>
</dbReference>
<dbReference type="GO" id="GO:0016887">
    <property type="term" value="F:ATP hydrolysis activity"/>
    <property type="evidence" value="ECO:0007669"/>
    <property type="project" value="InterPro"/>
</dbReference>
<dbReference type="GO" id="GO:0000502">
    <property type="term" value="C:proteasome complex"/>
    <property type="evidence" value="ECO:0007669"/>
    <property type="project" value="UniProtKB-KW"/>
</dbReference>
<dbReference type="InterPro" id="IPR003959">
    <property type="entry name" value="ATPase_AAA_core"/>
</dbReference>
<keyword evidence="3" id="KW-0647">Proteasome</keyword>
<comment type="caution">
    <text evidence="3">The sequence shown here is derived from an EMBL/GenBank/DDBJ whole genome shotgun (WGS) entry which is preliminary data.</text>
</comment>
<dbReference type="AlphaFoldDB" id="A0A8H8QYY6"/>
<dbReference type="CDD" id="cd19481">
    <property type="entry name" value="RecA-like_protease"/>
    <property type="match status" value="1"/>
</dbReference>
<dbReference type="InterPro" id="IPR003593">
    <property type="entry name" value="AAA+_ATPase"/>
</dbReference>
<dbReference type="EMBL" id="QGMH01000099">
    <property type="protein sequence ID" value="TVY25298.1"/>
    <property type="molecule type" value="Genomic_DNA"/>
</dbReference>
<evidence type="ECO:0000259" key="2">
    <source>
        <dbReference type="SMART" id="SM00382"/>
    </source>
</evidence>
<feature type="domain" description="AAA+ ATPase" evidence="2">
    <location>
        <begin position="504"/>
        <end position="631"/>
    </location>
</feature>
<reference evidence="3 4" key="1">
    <citation type="submission" date="2018-05" db="EMBL/GenBank/DDBJ databases">
        <title>Genome sequencing and assembly of the regulated plant pathogen Lachnellula willkommii and related sister species for the development of diagnostic species identification markers.</title>
        <authorList>
            <person name="Giroux E."/>
            <person name="Bilodeau G."/>
        </authorList>
    </citation>
    <scope>NUCLEOTIDE SEQUENCE [LARGE SCALE GENOMIC DNA]</scope>
    <source>
        <strain evidence="3 4">CBS 185.66</strain>
    </source>
</reference>
<protein>
    <submittedName>
        <fullName evidence="3">26S proteasome regulatory subunit 4-like protein</fullName>
    </submittedName>
</protein>
<dbReference type="Proteomes" id="UP000431533">
    <property type="component" value="Unassembled WGS sequence"/>
</dbReference>
<dbReference type="OrthoDB" id="10042665at2759"/>
<dbReference type="SMART" id="SM00382">
    <property type="entry name" value="AAA"/>
    <property type="match status" value="1"/>
</dbReference>
<dbReference type="SUPFAM" id="SSF52540">
    <property type="entry name" value="P-loop containing nucleoside triphosphate hydrolases"/>
    <property type="match status" value="1"/>
</dbReference>
<dbReference type="Pfam" id="PF22942">
    <property type="entry name" value="DUF7025"/>
    <property type="match status" value="1"/>
</dbReference>
<dbReference type="Pfam" id="PF00004">
    <property type="entry name" value="AAA"/>
    <property type="match status" value="1"/>
</dbReference>
<proteinExistence type="predicted"/>
<evidence type="ECO:0000313" key="3">
    <source>
        <dbReference type="EMBL" id="TVY25298.1"/>
    </source>
</evidence>
<keyword evidence="4" id="KW-1185">Reference proteome</keyword>
<dbReference type="GeneID" id="41988787"/>
<sequence>MPKGKRKALSSLWKNGKKKDDKKGKEKPVENPEKDKLTTTNEEPFTGRMEVEDYDTASVSLKAVQSSSVLMVDMVQGPTEELYEDGDSQYGSINDRGDDSQEMVLETFELWRTDRESPWDVWIPDDVDRDPEEGPESRKYVLIVRREKDRKKHSLSLHSITVQSPLIRKVLDHTFDGYEGMSTKLKELTFYAPFHEFYNRWHLFQKLYLEERDIETREHLGLLVPIIRREVLPHIEAMKYHTQHGVIPFTYLWAIFPPGLDIYSKADSQDRIYRVKKSQYSAGYDGRPYFLIRCRYIDGDGDCFGYVTTSISMNEFDGVKKITDLNAVPSHLHPGARDVVKRLHSRGKKFEKLNGYHMLSYSGFYNAIADGRSEKRHTEGSRIIVDPKVFAIYNSHSSQPLDTLETRPPPEEGEASLHFGIASVVHKAAMQAFKEFDKLMKRNDENFSDSSEFYVDNISPIEWSKDAFQRLVLPGGYKEIIHAFVTEQLSSNDTFDDIVQGKGQGFIMLLSGEPGVGKTLTVESVADEMRKPLYSMSAGELGEGAGEVERSLETVLELTNRWGAILLLDECDIFLEKRTTADIQRNRLVSLFLKQLEYYRGVMFLTTNRVSTIDSAFESRIHLAINYPNLDFQSRLQIWQTFIRPCHDTSQYSSKMNDKDLERLAKNEMNGRQIKNVVKTARLLAKQKNIPLAVEHIEMVLKVKSNNHM</sequence>